<feature type="transmembrane region" description="Helical" evidence="1">
    <location>
        <begin position="12"/>
        <end position="29"/>
    </location>
</feature>
<name>A0ABU2KEI7_9FLAO</name>
<feature type="transmembrane region" description="Helical" evidence="1">
    <location>
        <begin position="35"/>
        <end position="52"/>
    </location>
</feature>
<feature type="transmembrane region" description="Helical" evidence="1">
    <location>
        <begin position="276"/>
        <end position="294"/>
    </location>
</feature>
<dbReference type="Proteomes" id="UP001182991">
    <property type="component" value="Unassembled WGS sequence"/>
</dbReference>
<dbReference type="RefSeq" id="WP_311400097.1">
    <property type="nucleotide sequence ID" value="NZ_JAVRBG010000001.1"/>
</dbReference>
<feature type="transmembrane region" description="Helical" evidence="1">
    <location>
        <begin position="196"/>
        <end position="225"/>
    </location>
</feature>
<feature type="transmembrane region" description="Helical" evidence="1">
    <location>
        <begin position="427"/>
        <end position="446"/>
    </location>
</feature>
<feature type="transmembrane region" description="Helical" evidence="1">
    <location>
        <begin position="394"/>
        <end position="415"/>
    </location>
</feature>
<feature type="transmembrane region" description="Helical" evidence="1">
    <location>
        <begin position="143"/>
        <end position="176"/>
    </location>
</feature>
<keyword evidence="1" id="KW-0812">Transmembrane</keyword>
<keyword evidence="1" id="KW-0472">Membrane</keyword>
<dbReference type="GO" id="GO:0016757">
    <property type="term" value="F:glycosyltransferase activity"/>
    <property type="evidence" value="ECO:0007669"/>
    <property type="project" value="UniProtKB-KW"/>
</dbReference>
<reference evidence="3" key="1">
    <citation type="submission" date="2023-07" db="EMBL/GenBank/DDBJ databases">
        <title>Isolating and identifying novel microbial strains from the Mariana Trench.</title>
        <authorList>
            <person name="Fu H."/>
        </authorList>
    </citation>
    <scope>NUCLEOTIDE SEQUENCE [LARGE SCALE GENOMIC DNA]</scope>
    <source>
        <strain evidence="3">T-y2</strain>
    </source>
</reference>
<feature type="transmembrane region" description="Helical" evidence="1">
    <location>
        <begin position="330"/>
        <end position="354"/>
    </location>
</feature>
<protein>
    <submittedName>
        <fullName evidence="2">Mannosyltransferase</fullName>
    </submittedName>
</protein>
<keyword evidence="1" id="KW-1133">Transmembrane helix</keyword>
<feature type="transmembrane region" description="Helical" evidence="1">
    <location>
        <begin position="59"/>
        <end position="77"/>
    </location>
</feature>
<sequence length="463" mass="53927">MKELYSQYKIPLFFSIAIIAMYAAFAYDLERYDFIRLFSLYAALFFLSYKLIQFNHGNFKFLLFAGILFRLIFLFALPNLSQDFYRFIWDGRLIANFVNPYLFTPNEYLLNGSTYLSQAEDLVEGMGTLSAGNFSNYPPINQLFFAAAGLFSGISILGSVIVFRIIILAADVGIFFIGRKLLIGIGKDPKHIFWYFLNPFILIELTGNLHFEGAMLFFLLASIYALMKNKWWISAILMGISVSIKLLPLLFLPILFNFFVNTKNNRNLLKQGMRLISYYIVVFLCIAVTFLPFLSGEFLQNYSATVALWFQKFEFNASIYYLLRWLGFQLVGWNTIAVLGKILPILVFISILLLSILRKNNSVKTLFTAMLLSIFCYFSLATTVHPWYVATPLLLSIFTEYRFAYIWSFVVFFSYSAYAKDGFQENYWLITLEYLIVFLFAFAEFFPRTKQKIVTQYKHYVYK</sequence>
<feature type="transmembrane region" description="Helical" evidence="1">
    <location>
        <begin position="231"/>
        <end position="256"/>
    </location>
</feature>
<keyword evidence="3" id="KW-1185">Reference proteome</keyword>
<evidence type="ECO:0000313" key="2">
    <source>
        <dbReference type="EMBL" id="MDT0293122.1"/>
    </source>
</evidence>
<keyword evidence="2" id="KW-0808">Transferase</keyword>
<evidence type="ECO:0000313" key="3">
    <source>
        <dbReference type="Proteomes" id="UP001182991"/>
    </source>
</evidence>
<keyword evidence="2" id="KW-0328">Glycosyltransferase</keyword>
<evidence type="ECO:0000256" key="1">
    <source>
        <dbReference type="SAM" id="Phobius"/>
    </source>
</evidence>
<proteinExistence type="predicted"/>
<feature type="transmembrane region" description="Helical" evidence="1">
    <location>
        <begin position="366"/>
        <end position="388"/>
    </location>
</feature>
<gene>
    <name evidence="2" type="ORF">RLT85_00570</name>
</gene>
<dbReference type="Pfam" id="PF26314">
    <property type="entry name" value="MptA_B_family"/>
    <property type="match status" value="1"/>
</dbReference>
<organism evidence="2 3">
    <name type="scientific">Mesonia ostreae</name>
    <dbReference type="NCBI Taxonomy" id="861110"/>
    <lineage>
        <taxon>Bacteria</taxon>
        <taxon>Pseudomonadati</taxon>
        <taxon>Bacteroidota</taxon>
        <taxon>Flavobacteriia</taxon>
        <taxon>Flavobacteriales</taxon>
        <taxon>Flavobacteriaceae</taxon>
        <taxon>Mesonia</taxon>
    </lineage>
</organism>
<dbReference type="EMBL" id="JAVRBG010000001">
    <property type="protein sequence ID" value="MDT0293122.1"/>
    <property type="molecule type" value="Genomic_DNA"/>
</dbReference>
<accession>A0ABU2KEI7</accession>
<comment type="caution">
    <text evidence="2">The sequence shown here is derived from an EMBL/GenBank/DDBJ whole genome shotgun (WGS) entry which is preliminary data.</text>
</comment>